<comment type="caution">
    <text evidence="1">The sequence shown here is derived from an EMBL/GenBank/DDBJ whole genome shotgun (WGS) entry which is preliminary data.</text>
</comment>
<sequence length="136" mass="15458">MEKYESKHVRIRRPASMIYSVLSRFDNLTPVLADKVEGWTAEENTCSFKAKGFPVSLRIVEKEPHKLVKVTGEDGSPMDFTFWVQLVSVDEQDTRMRIVLHVQLNMMMKMMIGGKLAQAVDQIADQIAEAFNNAPV</sequence>
<dbReference type="SUPFAM" id="SSF55961">
    <property type="entry name" value="Bet v1-like"/>
    <property type="match status" value="1"/>
</dbReference>
<accession>A0ABR7CKB1</accession>
<protein>
    <submittedName>
        <fullName evidence="1">Polyketide cyclase</fullName>
    </submittedName>
</protein>
<keyword evidence="2" id="KW-1185">Reference proteome</keyword>
<organism evidence="1 2">
    <name type="scientific">Alistipes hominis</name>
    <dbReference type="NCBI Taxonomy" id="2763015"/>
    <lineage>
        <taxon>Bacteria</taxon>
        <taxon>Pseudomonadati</taxon>
        <taxon>Bacteroidota</taxon>
        <taxon>Bacteroidia</taxon>
        <taxon>Bacteroidales</taxon>
        <taxon>Rikenellaceae</taxon>
        <taxon>Alistipes</taxon>
    </lineage>
</organism>
<name>A0ABR7CKB1_9BACT</name>
<evidence type="ECO:0000313" key="2">
    <source>
        <dbReference type="Proteomes" id="UP000636891"/>
    </source>
</evidence>
<gene>
    <name evidence="1" type="ORF">H8S08_03535</name>
</gene>
<reference evidence="1 2" key="1">
    <citation type="submission" date="2020-08" db="EMBL/GenBank/DDBJ databases">
        <title>Genome public.</title>
        <authorList>
            <person name="Liu C."/>
            <person name="Sun Q."/>
        </authorList>
    </citation>
    <scope>NUCLEOTIDE SEQUENCE [LARGE SCALE GENOMIC DNA]</scope>
    <source>
        <strain evidence="1 2">New-7</strain>
    </source>
</reference>
<dbReference type="Proteomes" id="UP000636891">
    <property type="component" value="Unassembled WGS sequence"/>
</dbReference>
<dbReference type="InterPro" id="IPR023393">
    <property type="entry name" value="START-like_dom_sf"/>
</dbReference>
<evidence type="ECO:0000313" key="1">
    <source>
        <dbReference type="EMBL" id="MBC5616091.1"/>
    </source>
</evidence>
<dbReference type="Gene3D" id="3.30.530.20">
    <property type="match status" value="1"/>
</dbReference>
<dbReference type="RefSeq" id="WP_055202443.1">
    <property type="nucleotide sequence ID" value="NZ_JACOOK010000002.1"/>
</dbReference>
<dbReference type="EMBL" id="JACOOK010000002">
    <property type="protein sequence ID" value="MBC5616091.1"/>
    <property type="molecule type" value="Genomic_DNA"/>
</dbReference>
<proteinExistence type="predicted"/>